<dbReference type="PANTHER" id="PTHR34676">
    <property type="entry name" value="DUF4219 DOMAIN-CONTAINING PROTEIN-RELATED"/>
    <property type="match status" value="1"/>
</dbReference>
<dbReference type="Proteomes" id="UP001164929">
    <property type="component" value="Chromosome 18"/>
</dbReference>
<dbReference type="PANTHER" id="PTHR34676:SF17">
    <property type="entry name" value="OS06G0684500 PROTEIN"/>
    <property type="match status" value="1"/>
</dbReference>
<dbReference type="Pfam" id="PF14223">
    <property type="entry name" value="Retrotran_gag_2"/>
    <property type="match status" value="1"/>
</dbReference>
<comment type="caution">
    <text evidence="3">The sequence shown here is derived from an EMBL/GenBank/DDBJ whole genome shotgun (WGS) entry which is preliminary data.</text>
</comment>
<feature type="domain" description="Retroviral polymerase SH3-like" evidence="2">
    <location>
        <begin position="128"/>
        <end position="177"/>
    </location>
</feature>
<protein>
    <recommendedName>
        <fullName evidence="2">Retroviral polymerase SH3-like domain-containing protein</fullName>
    </recommendedName>
</protein>
<name>A0AAD6LDM5_9ROSI</name>
<evidence type="ECO:0000313" key="4">
    <source>
        <dbReference type="Proteomes" id="UP001164929"/>
    </source>
</evidence>
<gene>
    <name evidence="3" type="ORF">NC653_040407</name>
</gene>
<feature type="region of interest" description="Disordered" evidence="1">
    <location>
        <begin position="195"/>
        <end position="218"/>
    </location>
</feature>
<reference evidence="3 4" key="1">
    <citation type="journal article" date="2023" name="Mol. Ecol. Resour.">
        <title>Chromosome-level genome assembly of a triploid poplar Populus alba 'Berolinensis'.</title>
        <authorList>
            <person name="Chen S."/>
            <person name="Yu Y."/>
            <person name="Wang X."/>
            <person name="Wang S."/>
            <person name="Zhang T."/>
            <person name="Zhou Y."/>
            <person name="He R."/>
            <person name="Meng N."/>
            <person name="Wang Y."/>
            <person name="Liu W."/>
            <person name="Liu Z."/>
            <person name="Liu J."/>
            <person name="Guo Q."/>
            <person name="Huang H."/>
            <person name="Sederoff R.R."/>
            <person name="Wang G."/>
            <person name="Qu G."/>
            <person name="Chen S."/>
        </authorList>
    </citation>
    <scope>NUCLEOTIDE SEQUENCE [LARGE SCALE GENOMIC DNA]</scope>
    <source>
        <strain evidence="3">SC-2020</strain>
    </source>
</reference>
<proteinExistence type="predicted"/>
<dbReference type="AlphaFoldDB" id="A0AAD6LDM5"/>
<dbReference type="Pfam" id="PF25597">
    <property type="entry name" value="SH3_retrovirus"/>
    <property type="match status" value="1"/>
</dbReference>
<sequence length="218" mass="25627">MTTLYYALNISEFNRITEQIKESKIDILVHQYELFKMLSNESLTSMFIKMTTITNNFDPLGRIYTNANIMSKIRRSLPKTWEANVMAIREGKDLTKLPLEELIESLMTHEITMEKQELKEKAKEEFDKDNLDKFDSKFYVGIFLGYSSSSKAYRVYNNRTLCFEESIHHAFKETQNDKNFGIVDDINESVQHLSLNDKKHMEVNNKEMNKDQPSPDKQ</sequence>
<dbReference type="InterPro" id="IPR057670">
    <property type="entry name" value="SH3_retrovirus"/>
</dbReference>
<organism evidence="3 4">
    <name type="scientific">Populus alba x Populus x berolinensis</name>
    <dbReference type="NCBI Taxonomy" id="444605"/>
    <lineage>
        <taxon>Eukaryota</taxon>
        <taxon>Viridiplantae</taxon>
        <taxon>Streptophyta</taxon>
        <taxon>Embryophyta</taxon>
        <taxon>Tracheophyta</taxon>
        <taxon>Spermatophyta</taxon>
        <taxon>Magnoliopsida</taxon>
        <taxon>eudicotyledons</taxon>
        <taxon>Gunneridae</taxon>
        <taxon>Pentapetalae</taxon>
        <taxon>rosids</taxon>
        <taxon>fabids</taxon>
        <taxon>Malpighiales</taxon>
        <taxon>Salicaceae</taxon>
        <taxon>Saliceae</taxon>
        <taxon>Populus</taxon>
    </lineage>
</organism>
<keyword evidence="4" id="KW-1185">Reference proteome</keyword>
<evidence type="ECO:0000256" key="1">
    <source>
        <dbReference type="SAM" id="MobiDB-lite"/>
    </source>
</evidence>
<evidence type="ECO:0000259" key="2">
    <source>
        <dbReference type="Pfam" id="PF25597"/>
    </source>
</evidence>
<evidence type="ECO:0000313" key="3">
    <source>
        <dbReference type="EMBL" id="KAJ6958763.1"/>
    </source>
</evidence>
<accession>A0AAD6LDM5</accession>
<dbReference type="EMBL" id="JAQIZT010000018">
    <property type="protein sequence ID" value="KAJ6958763.1"/>
    <property type="molecule type" value="Genomic_DNA"/>
</dbReference>